<keyword evidence="1" id="KW-1133">Transmembrane helix</keyword>
<proteinExistence type="predicted"/>
<dbReference type="RefSeq" id="WP_073240133.1">
    <property type="nucleotide sequence ID" value="NZ_FQUY01000034.1"/>
</dbReference>
<dbReference type="InterPro" id="IPR007404">
    <property type="entry name" value="YdjM-like"/>
</dbReference>
<evidence type="ECO:0000256" key="1">
    <source>
        <dbReference type="SAM" id="Phobius"/>
    </source>
</evidence>
<keyword evidence="1" id="KW-0812">Transmembrane</keyword>
<evidence type="ECO:0000313" key="3">
    <source>
        <dbReference type="Proteomes" id="UP000184148"/>
    </source>
</evidence>
<organism evidence="2 3">
    <name type="scientific">Desulforamulus putei DSM 12395</name>
    <dbReference type="NCBI Taxonomy" id="1121429"/>
    <lineage>
        <taxon>Bacteria</taxon>
        <taxon>Bacillati</taxon>
        <taxon>Bacillota</taxon>
        <taxon>Clostridia</taxon>
        <taxon>Eubacteriales</taxon>
        <taxon>Peptococcaceae</taxon>
        <taxon>Desulforamulus</taxon>
    </lineage>
</organism>
<reference evidence="3" key="1">
    <citation type="submission" date="2016-11" db="EMBL/GenBank/DDBJ databases">
        <authorList>
            <person name="Varghese N."/>
            <person name="Submissions S."/>
        </authorList>
    </citation>
    <scope>NUCLEOTIDE SEQUENCE [LARGE SCALE GENOMIC DNA]</scope>
    <source>
        <strain evidence="3">DSM 12395</strain>
    </source>
</reference>
<accession>A0A1M5CM07</accession>
<keyword evidence="3" id="KW-1185">Reference proteome</keyword>
<feature type="transmembrane region" description="Helical" evidence="1">
    <location>
        <begin position="62"/>
        <end position="79"/>
    </location>
</feature>
<dbReference type="EMBL" id="FQUY01000034">
    <property type="protein sequence ID" value="SHF55739.1"/>
    <property type="molecule type" value="Genomic_DNA"/>
</dbReference>
<protein>
    <submittedName>
        <fullName evidence="2">Inner membrane protein</fullName>
    </submittedName>
</protein>
<dbReference type="PANTHER" id="PTHR35531">
    <property type="entry name" value="INNER MEMBRANE PROTEIN YBCI-RELATED"/>
    <property type="match status" value="1"/>
</dbReference>
<feature type="transmembrane region" description="Helical" evidence="1">
    <location>
        <begin position="122"/>
        <end position="148"/>
    </location>
</feature>
<name>A0A1M5CM07_9FIRM</name>
<keyword evidence="1" id="KW-0472">Membrane</keyword>
<sequence length="149" mass="15601">MMAPAHMAAAGLIAHAAFGLPPLATGIAVIASLIPDIDTPRSTVGRLVPFVSYPLSLAGHRSITHSLAGAVLLAIPVLIAQEYASMNLLFPFLIGYLSHLLLDLLTPQGCPLLWPLPLHIKIPLVATGGILEIIITAALVVFTVSFGAW</sequence>
<gene>
    <name evidence="2" type="ORF">SAMN02745133_02965</name>
</gene>
<dbReference type="Pfam" id="PF04307">
    <property type="entry name" value="YdjM"/>
    <property type="match status" value="1"/>
</dbReference>
<feature type="transmembrane region" description="Helical" evidence="1">
    <location>
        <begin position="86"/>
        <end position="102"/>
    </location>
</feature>
<dbReference type="OrthoDB" id="5459053at2"/>
<dbReference type="Proteomes" id="UP000184148">
    <property type="component" value="Unassembled WGS sequence"/>
</dbReference>
<dbReference type="AlphaFoldDB" id="A0A1M5CM07"/>
<dbReference type="STRING" id="1121429.SAMN02745133_02965"/>
<dbReference type="PANTHER" id="PTHR35531:SF1">
    <property type="entry name" value="INNER MEMBRANE PROTEIN YBCI-RELATED"/>
    <property type="match status" value="1"/>
</dbReference>
<evidence type="ECO:0000313" key="2">
    <source>
        <dbReference type="EMBL" id="SHF55739.1"/>
    </source>
</evidence>